<protein>
    <submittedName>
        <fullName evidence="2">Uncharacterized protein</fullName>
    </submittedName>
</protein>
<accession>A0A1Z3N4H1</accession>
<evidence type="ECO:0000256" key="1">
    <source>
        <dbReference type="SAM" id="Phobius"/>
    </source>
</evidence>
<evidence type="ECO:0000313" key="2">
    <source>
        <dbReference type="EMBL" id="ASD62370.1"/>
    </source>
</evidence>
<keyword evidence="1" id="KW-0812">Transmembrane</keyword>
<proteinExistence type="predicted"/>
<dbReference type="RefSeq" id="WP_088564018.1">
    <property type="nucleotide sequence ID" value="NZ_CP020946.1"/>
</dbReference>
<dbReference type="Proteomes" id="UP000197003">
    <property type="component" value="Chromosome"/>
</dbReference>
<dbReference type="OrthoDB" id="5291973at2"/>
<feature type="transmembrane region" description="Helical" evidence="1">
    <location>
        <begin position="6"/>
        <end position="25"/>
    </location>
</feature>
<name>A0A1Z3N4H1_BDEBC</name>
<sequence>MKYLYWISAVAVIALGVFFSMNFQIQERSIPKIKFSQVEVPEKMGKGIYERLRMEIKNAPIVFLGVTPGQIEDLELWRGFMEANQEQGSKYDVIVVDPQLPYVELFNSTMRLDVQNEMPRFVEGVNNARAQGLRVAVIVPYIYSSQLVKKGPANRLKEEYKMDVTSFSVMKFPVTREQEETFQPVCDLDGTRDLAGTGHLGCMVIEVARKTYRKKFEENKYSGMMEQTGAKDYIVLLNRNASPR</sequence>
<organism evidence="2 3">
    <name type="scientific">Bdellovibrio bacteriovorus</name>
    <dbReference type="NCBI Taxonomy" id="959"/>
    <lineage>
        <taxon>Bacteria</taxon>
        <taxon>Pseudomonadati</taxon>
        <taxon>Bdellovibrionota</taxon>
        <taxon>Bdellovibrionia</taxon>
        <taxon>Bdellovibrionales</taxon>
        <taxon>Pseudobdellovibrionaceae</taxon>
        <taxon>Bdellovibrio</taxon>
    </lineage>
</organism>
<gene>
    <name evidence="2" type="ORF">B9G79_01720</name>
</gene>
<evidence type="ECO:0000313" key="3">
    <source>
        <dbReference type="Proteomes" id="UP000197003"/>
    </source>
</evidence>
<dbReference type="AlphaFoldDB" id="A0A1Z3N4H1"/>
<reference evidence="2 3" key="1">
    <citation type="submission" date="2017-04" db="EMBL/GenBank/DDBJ databases">
        <title>Whole genome sequence of Bdellovibrio bacteriovorus strain SSB218315.</title>
        <authorList>
            <person name="Oyedara O."/>
            <person name="Rodriguez-Perez M.A."/>
        </authorList>
    </citation>
    <scope>NUCLEOTIDE SEQUENCE [LARGE SCALE GENOMIC DNA]</scope>
    <source>
        <strain evidence="2 3">SSB218315</strain>
    </source>
</reference>
<keyword evidence="1" id="KW-0472">Membrane</keyword>
<dbReference type="EMBL" id="CP020946">
    <property type="protein sequence ID" value="ASD62370.1"/>
    <property type="molecule type" value="Genomic_DNA"/>
</dbReference>
<keyword evidence="1" id="KW-1133">Transmembrane helix</keyword>